<comment type="caution">
    <text evidence="3">The sequence shown here is derived from an EMBL/GenBank/DDBJ whole genome shotgun (WGS) entry which is preliminary data.</text>
</comment>
<feature type="coiled-coil region" evidence="1">
    <location>
        <begin position="224"/>
        <end position="251"/>
    </location>
</feature>
<evidence type="ECO:0000256" key="2">
    <source>
        <dbReference type="SAM" id="MobiDB-lite"/>
    </source>
</evidence>
<name>A0ABY3L1K2_9BACT</name>
<keyword evidence="4" id="KW-1185">Reference proteome</keyword>
<protein>
    <submittedName>
        <fullName evidence="3">Uncharacterized protein</fullName>
    </submittedName>
</protein>
<keyword evidence="1" id="KW-0175">Coiled coil</keyword>
<sequence>MSDLEKLQLQEKITDLEQDFKELEELRQKEITKHLDNPSLRGMVTTKEMLSFPKVAKGVKAEFNAEYQGYNWRVKANDGSILNYGERDYGKGHRLLTAHSRTERGERGQPHRQIYDLNFHNSADNIITQNKEYGVNKKDTNSETEKGQRKIEKTERGQRQADRVSSATYFNDPDFRGSVHNEIIPQEDEIKNKECETKTNTLIDAIINARKDLNHTIRAKDILMQDVEFNKEDLKDNSQILQSEMTNTSKNINKRLKQ</sequence>
<dbReference type="EMBL" id="VRMA01000048">
    <property type="protein sequence ID" value="TXK56943.1"/>
    <property type="molecule type" value="Genomic_DNA"/>
</dbReference>
<dbReference type="RefSeq" id="WP_082200844.1">
    <property type="nucleotide sequence ID" value="NZ_CAUWMG010000039.1"/>
</dbReference>
<gene>
    <name evidence="3" type="ORF">FVD16_05550</name>
</gene>
<reference evidence="3 4" key="1">
    <citation type="submission" date="2019-08" db="EMBL/GenBank/DDBJ databases">
        <title>Rapid identification of Enteric Bacteria from Whole Genome Sequences (WGS) using Average Nucleotide Identity (ANI).</title>
        <authorList>
            <person name="Lane C."/>
        </authorList>
    </citation>
    <scope>NUCLEOTIDE SEQUENCE [LARGE SCALE GENOMIC DNA]</scope>
    <source>
        <strain evidence="3 4">D4984</strain>
    </source>
</reference>
<dbReference type="GeneID" id="52037794"/>
<evidence type="ECO:0000313" key="4">
    <source>
        <dbReference type="Proteomes" id="UP000321317"/>
    </source>
</evidence>
<feature type="region of interest" description="Disordered" evidence="2">
    <location>
        <begin position="132"/>
        <end position="172"/>
    </location>
</feature>
<evidence type="ECO:0000313" key="3">
    <source>
        <dbReference type="EMBL" id="TXK56943.1"/>
    </source>
</evidence>
<proteinExistence type="predicted"/>
<feature type="coiled-coil region" evidence="1">
    <location>
        <begin position="6"/>
        <end position="33"/>
    </location>
</feature>
<evidence type="ECO:0000256" key="1">
    <source>
        <dbReference type="SAM" id="Coils"/>
    </source>
</evidence>
<feature type="compositionally biased region" description="Basic and acidic residues" evidence="2">
    <location>
        <begin position="134"/>
        <end position="162"/>
    </location>
</feature>
<accession>A0ABY3L1K2</accession>
<organism evidence="3 4">
    <name type="scientific">Campylobacter helveticus</name>
    <dbReference type="NCBI Taxonomy" id="28898"/>
    <lineage>
        <taxon>Bacteria</taxon>
        <taxon>Pseudomonadati</taxon>
        <taxon>Campylobacterota</taxon>
        <taxon>Epsilonproteobacteria</taxon>
        <taxon>Campylobacterales</taxon>
        <taxon>Campylobacteraceae</taxon>
        <taxon>Campylobacter</taxon>
    </lineage>
</organism>
<dbReference type="Proteomes" id="UP000321317">
    <property type="component" value="Unassembled WGS sequence"/>
</dbReference>